<organism evidence="1 2">
    <name type="scientific">Clonorchis sinensis</name>
    <name type="common">Chinese liver fluke</name>
    <dbReference type="NCBI Taxonomy" id="79923"/>
    <lineage>
        <taxon>Eukaryota</taxon>
        <taxon>Metazoa</taxon>
        <taxon>Spiralia</taxon>
        <taxon>Lophotrochozoa</taxon>
        <taxon>Platyhelminthes</taxon>
        <taxon>Trematoda</taxon>
        <taxon>Digenea</taxon>
        <taxon>Opisthorchiida</taxon>
        <taxon>Opisthorchiata</taxon>
        <taxon>Opisthorchiidae</taxon>
        <taxon>Clonorchis</taxon>
    </lineage>
</organism>
<dbReference type="Proteomes" id="UP000008909">
    <property type="component" value="Unassembled WGS sequence"/>
</dbReference>
<keyword evidence="2" id="KW-1185">Reference proteome</keyword>
<gene>
    <name evidence="1" type="ORF">CLF_107162</name>
</gene>
<protein>
    <submittedName>
        <fullName evidence="1">Uncharacterized protein</fullName>
    </submittedName>
</protein>
<evidence type="ECO:0000313" key="1">
    <source>
        <dbReference type="EMBL" id="GAA51976.1"/>
    </source>
</evidence>
<name>G7YG93_CLOSI</name>
<dbReference type="EMBL" id="DF143225">
    <property type="protein sequence ID" value="GAA51976.1"/>
    <property type="molecule type" value="Genomic_DNA"/>
</dbReference>
<reference evidence="1" key="1">
    <citation type="journal article" date="2011" name="Genome Biol.">
        <title>The draft genome of the carcinogenic human liver fluke Clonorchis sinensis.</title>
        <authorList>
            <person name="Wang X."/>
            <person name="Chen W."/>
            <person name="Huang Y."/>
            <person name="Sun J."/>
            <person name="Men J."/>
            <person name="Liu H."/>
            <person name="Luo F."/>
            <person name="Guo L."/>
            <person name="Lv X."/>
            <person name="Deng C."/>
            <person name="Zhou C."/>
            <person name="Fan Y."/>
            <person name="Li X."/>
            <person name="Huang L."/>
            <person name="Hu Y."/>
            <person name="Liang C."/>
            <person name="Hu X."/>
            <person name="Xu J."/>
            <person name="Yu X."/>
        </authorList>
    </citation>
    <scope>NUCLEOTIDE SEQUENCE [LARGE SCALE GENOMIC DNA]</scope>
    <source>
        <strain evidence="1">Henan</strain>
    </source>
</reference>
<evidence type="ECO:0000313" key="2">
    <source>
        <dbReference type="Proteomes" id="UP000008909"/>
    </source>
</evidence>
<proteinExistence type="predicted"/>
<dbReference type="AlphaFoldDB" id="G7YG93"/>
<sequence length="209" mass="22963">MPMFEVSAQFGNPGLGNMVVNTTQSLHTGASLKPDARQGINDHTSTGDEPQVQIRTIRVVCATLKNGKMDYRRRVADRHFVLDVSSPCLNGGQVFSSFPRSAYSVAVVKRSLRMSDVRGSNPGTVIGYALLMSSNKRETRVQCFSPFAFPKSIVHPPIHVFFVVREDSHKSVLARDPLTPRLNQLGMCESSTDNFLSSLAAARTHSIDI</sequence>
<reference key="2">
    <citation type="submission" date="2011-10" db="EMBL/GenBank/DDBJ databases">
        <title>The genome and transcriptome sequence of Clonorchis sinensis provide insights into the carcinogenic liver fluke.</title>
        <authorList>
            <person name="Wang X."/>
            <person name="Huang Y."/>
            <person name="Chen W."/>
            <person name="Liu H."/>
            <person name="Guo L."/>
            <person name="Chen Y."/>
            <person name="Luo F."/>
            <person name="Zhou W."/>
            <person name="Sun J."/>
            <person name="Mao Q."/>
            <person name="Liang P."/>
            <person name="Zhou C."/>
            <person name="Tian Y."/>
            <person name="Men J."/>
            <person name="Lv X."/>
            <person name="Huang L."/>
            <person name="Zhou J."/>
            <person name="Hu Y."/>
            <person name="Li R."/>
            <person name="Zhang F."/>
            <person name="Lei H."/>
            <person name="Li X."/>
            <person name="Hu X."/>
            <person name="Liang C."/>
            <person name="Xu J."/>
            <person name="Wu Z."/>
            <person name="Yu X."/>
        </authorList>
    </citation>
    <scope>NUCLEOTIDE SEQUENCE</scope>
    <source>
        <strain>Henan</strain>
    </source>
</reference>
<accession>G7YG93</accession>